<keyword evidence="1" id="KW-0175">Coiled coil</keyword>
<evidence type="ECO:0000313" key="2">
    <source>
        <dbReference type="EMBL" id="KAK2955860.1"/>
    </source>
</evidence>
<dbReference type="Proteomes" id="UP001281761">
    <property type="component" value="Unassembled WGS sequence"/>
</dbReference>
<evidence type="ECO:0000313" key="3">
    <source>
        <dbReference type="Proteomes" id="UP001281761"/>
    </source>
</evidence>
<protein>
    <submittedName>
        <fullName evidence="2">Uncharacterized protein</fullName>
    </submittedName>
</protein>
<name>A0ABQ9XWJ5_9EUKA</name>
<organism evidence="2 3">
    <name type="scientific">Blattamonas nauphoetae</name>
    <dbReference type="NCBI Taxonomy" id="2049346"/>
    <lineage>
        <taxon>Eukaryota</taxon>
        <taxon>Metamonada</taxon>
        <taxon>Preaxostyla</taxon>
        <taxon>Oxymonadida</taxon>
        <taxon>Blattamonas</taxon>
    </lineage>
</organism>
<comment type="caution">
    <text evidence="2">The sequence shown here is derived from an EMBL/GenBank/DDBJ whole genome shotgun (WGS) entry which is preliminary data.</text>
</comment>
<feature type="coiled-coil region" evidence="1">
    <location>
        <begin position="92"/>
        <end position="152"/>
    </location>
</feature>
<evidence type="ECO:0000256" key="1">
    <source>
        <dbReference type="SAM" id="Coils"/>
    </source>
</evidence>
<proteinExistence type="predicted"/>
<accession>A0ABQ9XWJ5</accession>
<sequence>MTQNDQISTPYDILCDIQKSNDLRRQIEEHYVLIAKELKTRTDLLLQLHETVLLEGQKKHHLSKIAVRHGEVLQQIYEKQRMLTKQSELPNDETLTAAIERLEHDYQKKREELQLIRSRSDTDYETLVRERSNEARKKREELTKILTEIQEQSKTLTSAREGLITAQVEFMTALGGAALGMTPSELP</sequence>
<reference evidence="2 3" key="1">
    <citation type="journal article" date="2022" name="bioRxiv">
        <title>Genomics of Preaxostyla Flagellates Illuminates Evolutionary Transitions and the Path Towards Mitochondrial Loss.</title>
        <authorList>
            <person name="Novak L.V.F."/>
            <person name="Treitli S.C."/>
            <person name="Pyrih J."/>
            <person name="Halakuc P."/>
            <person name="Pipaliya S.V."/>
            <person name="Vacek V."/>
            <person name="Brzon O."/>
            <person name="Soukal P."/>
            <person name="Eme L."/>
            <person name="Dacks J.B."/>
            <person name="Karnkowska A."/>
            <person name="Elias M."/>
            <person name="Hampl V."/>
        </authorList>
    </citation>
    <scope>NUCLEOTIDE SEQUENCE [LARGE SCALE GENOMIC DNA]</scope>
    <source>
        <strain evidence="2">NAU3</strain>
        <tissue evidence="2">Gut</tissue>
    </source>
</reference>
<keyword evidence="3" id="KW-1185">Reference proteome</keyword>
<gene>
    <name evidence="2" type="ORF">BLNAU_9211</name>
</gene>
<dbReference type="EMBL" id="JARBJD010000062">
    <property type="protein sequence ID" value="KAK2955860.1"/>
    <property type="molecule type" value="Genomic_DNA"/>
</dbReference>